<protein>
    <submittedName>
        <fullName evidence="1">Uncharacterized protein</fullName>
    </submittedName>
</protein>
<dbReference type="RefSeq" id="WP_250931278.1">
    <property type="nucleotide sequence ID" value="NZ_JAMQBK010000062.1"/>
</dbReference>
<dbReference type="Proteomes" id="UP001202961">
    <property type="component" value="Unassembled WGS sequence"/>
</dbReference>
<dbReference type="EMBL" id="JAMQBK010000062">
    <property type="protein sequence ID" value="MCM2373522.1"/>
    <property type="molecule type" value="Genomic_DNA"/>
</dbReference>
<keyword evidence="2" id="KW-1185">Reference proteome</keyword>
<accession>A0ABT0U9B7</accession>
<evidence type="ECO:0000313" key="2">
    <source>
        <dbReference type="Proteomes" id="UP001202961"/>
    </source>
</evidence>
<sequence>MSANSSPLRSVPVRRRLASAAFAAVTCLGFIVGSGTFEHVPASAIEGSPIDGSIGIWAPLLPELSDAGGASDSGDSIGTTLELSGHHRFEGFLTSVEGGVEYGVTDSVEMFAYEFLLRDTWSFAIGELSAGTGFSQMQWDRDWGNREISSDYIGAKIIGGWETTFGRQPIWIDLKIGLYDFDGRYDDAVNHETISKFTTTWGVDVKADCDRFGIPMRFVAGVDYLRDMTTWEAGQIGTEDAVALTGAVEFRLK</sequence>
<name>A0ABT0U9B7_9BACT</name>
<proteinExistence type="predicted"/>
<gene>
    <name evidence="1" type="ORF">NB063_23165</name>
</gene>
<evidence type="ECO:0000313" key="1">
    <source>
        <dbReference type="EMBL" id="MCM2373522.1"/>
    </source>
</evidence>
<comment type="caution">
    <text evidence="1">The sequence shown here is derived from an EMBL/GenBank/DDBJ whole genome shotgun (WGS) entry which is preliminary data.</text>
</comment>
<organism evidence="1 2">
    <name type="scientific">Aporhodopirellula aestuarii</name>
    <dbReference type="NCBI Taxonomy" id="2950107"/>
    <lineage>
        <taxon>Bacteria</taxon>
        <taxon>Pseudomonadati</taxon>
        <taxon>Planctomycetota</taxon>
        <taxon>Planctomycetia</taxon>
        <taxon>Pirellulales</taxon>
        <taxon>Pirellulaceae</taxon>
        <taxon>Aporhodopirellula</taxon>
    </lineage>
</organism>
<reference evidence="1 2" key="1">
    <citation type="journal article" date="2022" name="Syst. Appl. Microbiol.">
        <title>Rhodopirellula aestuarii sp. nov., a novel member of the genus Rhodopirellula isolated from brackish sediments collected in the Tagus River estuary, Portugal.</title>
        <authorList>
            <person name="Vitorino I.R."/>
            <person name="Klimek D."/>
            <person name="Calusinska M."/>
            <person name="Lobo-da-Cunha A."/>
            <person name="Vasconcelos V."/>
            <person name="Lage O.M."/>
        </authorList>
    </citation>
    <scope>NUCLEOTIDE SEQUENCE [LARGE SCALE GENOMIC DNA]</scope>
    <source>
        <strain evidence="1 2">ICT_H3.1</strain>
    </source>
</reference>